<dbReference type="Proteomes" id="UP000004995">
    <property type="component" value="Unassembled WGS sequence"/>
</dbReference>
<sequence length="152" mass="16680">MDGSDGWVWYWLHRSMYPYKGTRPRVTCTTGLLYTIIKIKASLLAVFVLLFFTISPQGPKEASLGLAKQKKASRCSCCLASVLLPAGEPDWVEGGERYRYGAYAQSLKTETLTTGLGDGESQQKAPTLANAKGFACLSRLPKRFPNSPPTAR</sequence>
<dbReference type="InParanoid" id="K3YK13"/>
<dbReference type="EnsemblPlants" id="KQL01063">
    <property type="protein sequence ID" value="KQL01063"/>
    <property type="gene ID" value="SETIT_014582mg"/>
</dbReference>
<dbReference type="HOGENOM" id="CLU_1725465_0_0_1"/>
<keyword evidence="1" id="KW-1133">Transmembrane helix</keyword>
<keyword evidence="1" id="KW-0812">Transmembrane</keyword>
<evidence type="ECO:0000313" key="2">
    <source>
        <dbReference type="EnsemblPlants" id="KQL01063"/>
    </source>
</evidence>
<dbReference type="Gramene" id="KQL01063">
    <property type="protein sequence ID" value="KQL01063"/>
    <property type="gene ID" value="SETIT_014582mg"/>
</dbReference>
<protein>
    <submittedName>
        <fullName evidence="2">Uncharacterized protein</fullName>
    </submittedName>
</protein>
<accession>K3YK13</accession>
<reference evidence="3" key="1">
    <citation type="journal article" date="2012" name="Nat. Biotechnol.">
        <title>Reference genome sequence of the model plant Setaria.</title>
        <authorList>
            <person name="Bennetzen J.L."/>
            <person name="Schmutz J."/>
            <person name="Wang H."/>
            <person name="Percifield R."/>
            <person name="Hawkins J."/>
            <person name="Pontaroli A.C."/>
            <person name="Estep M."/>
            <person name="Feng L."/>
            <person name="Vaughn J.N."/>
            <person name="Grimwood J."/>
            <person name="Jenkins J."/>
            <person name="Barry K."/>
            <person name="Lindquist E."/>
            <person name="Hellsten U."/>
            <person name="Deshpande S."/>
            <person name="Wang X."/>
            <person name="Wu X."/>
            <person name="Mitros T."/>
            <person name="Triplett J."/>
            <person name="Yang X."/>
            <person name="Ye C.Y."/>
            <person name="Mauro-Herrera M."/>
            <person name="Wang L."/>
            <person name="Li P."/>
            <person name="Sharma M."/>
            <person name="Sharma R."/>
            <person name="Ronald P.C."/>
            <person name="Panaud O."/>
            <person name="Kellogg E.A."/>
            <person name="Brutnell T.P."/>
            <person name="Doust A.N."/>
            <person name="Tuskan G.A."/>
            <person name="Rokhsar D."/>
            <person name="Devos K.M."/>
        </authorList>
    </citation>
    <scope>NUCLEOTIDE SEQUENCE [LARGE SCALE GENOMIC DNA]</scope>
    <source>
        <strain evidence="3">cv. Yugu1</strain>
    </source>
</reference>
<dbReference type="AlphaFoldDB" id="K3YK13"/>
<evidence type="ECO:0000256" key="1">
    <source>
        <dbReference type="SAM" id="Phobius"/>
    </source>
</evidence>
<reference evidence="2" key="2">
    <citation type="submission" date="2018-08" db="UniProtKB">
        <authorList>
            <consortium name="EnsemblPlants"/>
        </authorList>
    </citation>
    <scope>IDENTIFICATION</scope>
    <source>
        <strain evidence="2">Yugu1</strain>
    </source>
</reference>
<keyword evidence="3" id="KW-1185">Reference proteome</keyword>
<dbReference type="EMBL" id="AGNK02003602">
    <property type="status" value="NOT_ANNOTATED_CDS"/>
    <property type="molecule type" value="Genomic_DNA"/>
</dbReference>
<feature type="transmembrane region" description="Helical" evidence="1">
    <location>
        <begin position="32"/>
        <end position="54"/>
    </location>
</feature>
<organism evidence="2 3">
    <name type="scientific">Setaria italica</name>
    <name type="common">Foxtail millet</name>
    <name type="synonym">Panicum italicum</name>
    <dbReference type="NCBI Taxonomy" id="4555"/>
    <lineage>
        <taxon>Eukaryota</taxon>
        <taxon>Viridiplantae</taxon>
        <taxon>Streptophyta</taxon>
        <taxon>Embryophyta</taxon>
        <taxon>Tracheophyta</taxon>
        <taxon>Spermatophyta</taxon>
        <taxon>Magnoliopsida</taxon>
        <taxon>Liliopsida</taxon>
        <taxon>Poales</taxon>
        <taxon>Poaceae</taxon>
        <taxon>PACMAD clade</taxon>
        <taxon>Panicoideae</taxon>
        <taxon>Panicodae</taxon>
        <taxon>Paniceae</taxon>
        <taxon>Cenchrinae</taxon>
        <taxon>Setaria</taxon>
    </lineage>
</organism>
<proteinExistence type="predicted"/>
<keyword evidence="1" id="KW-0472">Membrane</keyword>
<name>K3YK13_SETIT</name>
<evidence type="ECO:0000313" key="3">
    <source>
        <dbReference type="Proteomes" id="UP000004995"/>
    </source>
</evidence>